<protein>
    <submittedName>
        <fullName evidence="1">Uncharacterized protein</fullName>
    </submittedName>
</protein>
<dbReference type="RefSeq" id="WP_200765314.1">
    <property type="nucleotide sequence ID" value="NZ_AP024085.1"/>
</dbReference>
<dbReference type="GeneID" id="70579831"/>
<dbReference type="AlphaFoldDB" id="A0A7I8E1K9"/>
<proteinExistence type="predicted"/>
<gene>
    <name evidence="1" type="ORF">Fi14EGH31_13920</name>
</gene>
<dbReference type="KEGG" id="fit:Fi14EGH31_13920"/>
<dbReference type="Proteomes" id="UP000593842">
    <property type="component" value="Chromosome"/>
</dbReference>
<accession>A0A7I8E1K9</accession>
<evidence type="ECO:0000313" key="1">
    <source>
        <dbReference type="EMBL" id="BCL57680.1"/>
    </source>
</evidence>
<reference evidence="2" key="1">
    <citation type="submission" date="2020-09" db="EMBL/GenBank/DDBJ databases">
        <title>Complete genome sequencing of Faecalibacillus intestinalis strain 14EGH31.</title>
        <authorList>
            <person name="Sakamoto M."/>
            <person name="Murakami T."/>
            <person name="Mori H."/>
        </authorList>
    </citation>
    <scope>NUCLEOTIDE SEQUENCE [LARGE SCALE GENOMIC DNA]</scope>
    <source>
        <strain evidence="2">14EGH31</strain>
    </source>
</reference>
<evidence type="ECO:0000313" key="2">
    <source>
        <dbReference type="Proteomes" id="UP000593842"/>
    </source>
</evidence>
<name>A0A7I8E1K9_9FIRM</name>
<organism evidence="1 2">
    <name type="scientific">Faecalibacillus intestinalis</name>
    <dbReference type="NCBI Taxonomy" id="1982626"/>
    <lineage>
        <taxon>Bacteria</taxon>
        <taxon>Bacillati</taxon>
        <taxon>Bacillota</taxon>
        <taxon>Erysipelotrichia</taxon>
        <taxon>Erysipelotrichales</taxon>
        <taxon>Coprobacillaceae</taxon>
        <taxon>Faecalibacillus</taxon>
    </lineage>
</organism>
<dbReference type="EMBL" id="AP024085">
    <property type="protein sequence ID" value="BCL57680.1"/>
    <property type="molecule type" value="Genomic_DNA"/>
</dbReference>
<sequence>MENKSYKKLTYEEYNRVLDCIYDFCKKLDIQNVQKNMWKLDFFTSNKDDQIMVQRISNRAEKINENIIGGYTAVLPFYINFQSGAKTEKSVKKITDVLDDLANRFEMETMNKFENIVFPDDIVPQKLEMIANPGVETYDNGIANFSALYQLTYYKKGAFE</sequence>